<reference evidence="2 3" key="1">
    <citation type="journal article" date="2014" name="BMC Genomics">
        <title>Genomic comparison of sporeforming bacilli isolated from milk.</title>
        <authorList>
            <person name="Moreno Switt A.I."/>
            <person name="Andrus A.D."/>
            <person name="Ranieri M.L."/>
            <person name="Orsi R.H."/>
            <person name="Ivy R."/>
            <person name="den Bakker H.C."/>
            <person name="Martin N.H."/>
            <person name="Wiedmann M."/>
            <person name="Boor K.J."/>
        </authorList>
    </citation>
    <scope>NUCLEOTIDE SEQUENCE [LARGE SCALE GENOMIC DNA]</scope>
    <source>
        <strain evidence="2 3">FSL R5-213</strain>
    </source>
</reference>
<keyword evidence="3" id="KW-1185">Reference proteome</keyword>
<sequence>MNFSDVILIAIACMSIPLVVAIFTDIFYAQKKQRQFSLRRMSLWYILFFGISFIPSIFLVIPNS</sequence>
<dbReference type="eggNOG" id="ENOG502ZVEV">
    <property type="taxonomic scope" value="Bacteria"/>
</dbReference>
<comment type="caution">
    <text evidence="2">The sequence shown here is derived from an EMBL/GenBank/DDBJ whole genome shotgun (WGS) entry which is preliminary data.</text>
</comment>
<protein>
    <submittedName>
        <fullName evidence="2">Uncharacterized protein</fullName>
    </submittedName>
</protein>
<evidence type="ECO:0000256" key="1">
    <source>
        <dbReference type="SAM" id="Phobius"/>
    </source>
</evidence>
<dbReference type="AlphaFoldDB" id="W4F955"/>
<keyword evidence="1" id="KW-0472">Membrane</keyword>
<keyword evidence="1" id="KW-1133">Transmembrane helix</keyword>
<dbReference type="EMBL" id="ASQA01000001">
    <property type="protein sequence ID" value="ETT88789.1"/>
    <property type="molecule type" value="Genomic_DNA"/>
</dbReference>
<proteinExistence type="predicted"/>
<name>W4F955_9BACL</name>
<organism evidence="2 3">
    <name type="scientific">Viridibacillus arenosi FSL R5-213</name>
    <dbReference type="NCBI Taxonomy" id="1227360"/>
    <lineage>
        <taxon>Bacteria</taxon>
        <taxon>Bacillati</taxon>
        <taxon>Bacillota</taxon>
        <taxon>Bacilli</taxon>
        <taxon>Bacillales</taxon>
        <taxon>Caryophanaceae</taxon>
        <taxon>Viridibacillus</taxon>
    </lineage>
</organism>
<dbReference type="Proteomes" id="UP000019062">
    <property type="component" value="Unassembled WGS sequence"/>
</dbReference>
<accession>W4F955</accession>
<keyword evidence="1" id="KW-0812">Transmembrane</keyword>
<evidence type="ECO:0000313" key="2">
    <source>
        <dbReference type="EMBL" id="ETT88789.1"/>
    </source>
</evidence>
<feature type="transmembrane region" description="Helical" evidence="1">
    <location>
        <begin position="41"/>
        <end position="61"/>
    </location>
</feature>
<feature type="transmembrane region" description="Helical" evidence="1">
    <location>
        <begin position="6"/>
        <end position="29"/>
    </location>
</feature>
<gene>
    <name evidence="2" type="ORF">C176_00320</name>
</gene>
<evidence type="ECO:0000313" key="3">
    <source>
        <dbReference type="Proteomes" id="UP000019062"/>
    </source>
</evidence>
<dbReference type="RefSeq" id="WP_038178623.1">
    <property type="nucleotide sequence ID" value="NZ_ASQA01000001.1"/>
</dbReference>